<organism evidence="10 11">
    <name type="scientific">Strigomonas culicis</name>
    <dbReference type="NCBI Taxonomy" id="28005"/>
    <lineage>
        <taxon>Eukaryota</taxon>
        <taxon>Discoba</taxon>
        <taxon>Euglenozoa</taxon>
        <taxon>Kinetoplastea</taxon>
        <taxon>Metakinetoplastina</taxon>
        <taxon>Trypanosomatida</taxon>
        <taxon>Trypanosomatidae</taxon>
        <taxon>Strigomonadinae</taxon>
        <taxon>Strigomonas</taxon>
    </lineage>
</organism>
<dbReference type="PRINTS" id="PR01001">
    <property type="entry name" value="FADG3PDH"/>
</dbReference>
<keyword evidence="11" id="KW-1185">Reference proteome</keyword>
<comment type="similarity">
    <text evidence="2 7">Belongs to the FAD-dependent glycerol-3-phosphate dehydrogenase family.</text>
</comment>
<dbReference type="InterPro" id="IPR036188">
    <property type="entry name" value="FAD/NAD-bd_sf"/>
</dbReference>
<feature type="domain" description="FAD dependent oxidoreductase" evidence="8">
    <location>
        <begin position="68"/>
        <end position="426"/>
    </location>
</feature>
<keyword evidence="4 7" id="KW-0285">Flavoprotein</keyword>
<sequence length="608" mass="66610">MASVLKWAVGCSTVALSGLIAFGYTDPSWTQRKFSAAKCPPFVHSSIPSRNECQQALLKYDNVENPMDVLVIGGGCVGTGVALDAVTRGYSVGLVEMKDYASGTSSRSTKLIHGGIRYLQKAVFEFDLGQLMLVAEALRERTIMINQAPHLCHPLPTLVPCYHPYDIIMFWSGTKMYDIIAACFGGTLKYSHFLRPYEVIDAFPRIKTTDPDNYPLLGGVRYYDGQMNDARLCYSVAMTAASYGAATVNYTKVTGMNVIRNAKGEEVVQCTVEDQLNHTKGQVYCRSVVNAAGPLTGVVEEMVDEKSRHVNMVPALGAHIVIDKLYCPRTKEAMIVPSTDGRVVFAIPWLGGCIVGTTDHPCPATEEPRCSKEDEAFLLKNVEPYVGPIPAEAVHSVWAGIRPLAGTKNMTGKSTASISREHLITVDEHAHMLNIVGGKWTTYRRMAEDAVNSLEKTLLKGKAGRKPCCTEQIVMVGARELKSVPAAPTDAQIPDDVHRHLTGNYGDRYNQVVAEARQQSKLYERLTPEAPIIGAEVVWAAKNEHCERVCDFLTHRTRAAFLNTNAAERCVPQVAQLMGSAKGWSSSKVQSEIKNAYAVLNNFRAQSA</sequence>
<dbReference type="SUPFAM" id="SSF54373">
    <property type="entry name" value="FAD-linked reductases, C-terminal domain"/>
    <property type="match status" value="1"/>
</dbReference>
<evidence type="ECO:0000256" key="3">
    <source>
        <dbReference type="ARBA" id="ARBA00013029"/>
    </source>
</evidence>
<dbReference type="AlphaFoldDB" id="S9VMF6"/>
<dbReference type="OrthoDB" id="264015at2759"/>
<dbReference type="Proteomes" id="UP000015354">
    <property type="component" value="Unassembled WGS sequence"/>
</dbReference>
<keyword evidence="5" id="KW-0274">FAD</keyword>
<dbReference type="PROSITE" id="PS00978">
    <property type="entry name" value="FAD_G3PDH_2"/>
    <property type="match status" value="1"/>
</dbReference>
<protein>
    <recommendedName>
        <fullName evidence="3 7">Glycerol-3-phosphate dehydrogenase</fullName>
        <ecNumber evidence="3 7">1.1.5.3</ecNumber>
    </recommendedName>
</protein>
<dbReference type="GO" id="GO:0005739">
    <property type="term" value="C:mitochondrion"/>
    <property type="evidence" value="ECO:0007669"/>
    <property type="project" value="TreeGrafter"/>
</dbReference>
<comment type="caution">
    <text evidence="10">The sequence shown here is derived from an EMBL/GenBank/DDBJ whole genome shotgun (WGS) entry which is preliminary data.</text>
</comment>
<evidence type="ECO:0000259" key="8">
    <source>
        <dbReference type="Pfam" id="PF01266"/>
    </source>
</evidence>
<dbReference type="InterPro" id="IPR038299">
    <property type="entry name" value="DAO_C_sf"/>
</dbReference>
<dbReference type="SUPFAM" id="SSF51905">
    <property type="entry name" value="FAD/NAD(P)-binding domain"/>
    <property type="match status" value="1"/>
</dbReference>
<dbReference type="Gene3D" id="3.50.50.60">
    <property type="entry name" value="FAD/NAD(P)-binding domain"/>
    <property type="match status" value="1"/>
</dbReference>
<dbReference type="PROSITE" id="PS00977">
    <property type="entry name" value="FAD_G3PDH_1"/>
    <property type="match status" value="1"/>
</dbReference>
<dbReference type="Gene3D" id="3.30.9.10">
    <property type="entry name" value="D-Amino Acid Oxidase, subunit A, domain 2"/>
    <property type="match status" value="1"/>
</dbReference>
<dbReference type="EMBL" id="ATMH01005192">
    <property type="protein sequence ID" value="EPY28316.1"/>
    <property type="molecule type" value="Genomic_DNA"/>
</dbReference>
<dbReference type="GO" id="GO:0004368">
    <property type="term" value="F:glycerol-3-phosphate dehydrogenase (quinone) activity"/>
    <property type="evidence" value="ECO:0007669"/>
    <property type="project" value="UniProtKB-EC"/>
</dbReference>
<proteinExistence type="inferred from homology"/>
<evidence type="ECO:0000259" key="9">
    <source>
        <dbReference type="Pfam" id="PF16901"/>
    </source>
</evidence>
<evidence type="ECO:0000256" key="5">
    <source>
        <dbReference type="ARBA" id="ARBA00022827"/>
    </source>
</evidence>
<dbReference type="InterPro" id="IPR006076">
    <property type="entry name" value="FAD-dep_OxRdtase"/>
</dbReference>
<comment type="cofactor">
    <cofactor evidence="1 7">
        <name>FAD</name>
        <dbReference type="ChEBI" id="CHEBI:57692"/>
    </cofactor>
</comment>
<name>S9VMF6_9TRYP</name>
<dbReference type="PANTHER" id="PTHR11985">
    <property type="entry name" value="GLYCEROL-3-PHOSPHATE DEHYDROGENASE"/>
    <property type="match status" value="1"/>
</dbReference>
<evidence type="ECO:0000256" key="2">
    <source>
        <dbReference type="ARBA" id="ARBA00007330"/>
    </source>
</evidence>
<dbReference type="Pfam" id="PF16901">
    <property type="entry name" value="DAO_C"/>
    <property type="match status" value="1"/>
</dbReference>
<accession>S9VMF6</accession>
<evidence type="ECO:0000256" key="7">
    <source>
        <dbReference type="RuleBase" id="RU361217"/>
    </source>
</evidence>
<evidence type="ECO:0000313" key="10">
    <source>
        <dbReference type="EMBL" id="EPY28316.1"/>
    </source>
</evidence>
<comment type="catalytic activity">
    <reaction evidence="7">
        <text>a quinone + sn-glycerol 3-phosphate = dihydroxyacetone phosphate + a quinol</text>
        <dbReference type="Rhea" id="RHEA:18977"/>
        <dbReference type="ChEBI" id="CHEBI:24646"/>
        <dbReference type="ChEBI" id="CHEBI:57597"/>
        <dbReference type="ChEBI" id="CHEBI:57642"/>
        <dbReference type="ChEBI" id="CHEBI:132124"/>
        <dbReference type="EC" id="1.1.5.3"/>
    </reaction>
</comment>
<evidence type="ECO:0000256" key="6">
    <source>
        <dbReference type="ARBA" id="ARBA00023002"/>
    </source>
</evidence>
<dbReference type="InterPro" id="IPR031656">
    <property type="entry name" value="DAO_C"/>
</dbReference>
<gene>
    <name evidence="10" type="ORF">STCU_05192</name>
</gene>
<dbReference type="InterPro" id="IPR000447">
    <property type="entry name" value="G3P_DH_FAD-dep"/>
</dbReference>
<dbReference type="GO" id="GO:0006072">
    <property type="term" value="P:glycerol-3-phosphate metabolic process"/>
    <property type="evidence" value="ECO:0007669"/>
    <property type="project" value="UniProtKB-UniRule"/>
</dbReference>
<keyword evidence="6 7" id="KW-0560">Oxidoreductase</keyword>
<dbReference type="EC" id="1.1.5.3" evidence="3 7"/>
<dbReference type="Gene3D" id="1.10.8.870">
    <property type="entry name" value="Alpha-glycerophosphate oxidase, cap domain"/>
    <property type="match status" value="1"/>
</dbReference>
<evidence type="ECO:0000313" key="11">
    <source>
        <dbReference type="Proteomes" id="UP000015354"/>
    </source>
</evidence>
<dbReference type="Pfam" id="PF01266">
    <property type="entry name" value="DAO"/>
    <property type="match status" value="1"/>
</dbReference>
<evidence type="ECO:0000256" key="4">
    <source>
        <dbReference type="ARBA" id="ARBA00022630"/>
    </source>
</evidence>
<feature type="domain" description="Alpha-glycerophosphate oxidase C-terminal" evidence="9">
    <location>
        <begin position="468"/>
        <end position="588"/>
    </location>
</feature>
<dbReference type="PANTHER" id="PTHR11985:SF15">
    <property type="entry name" value="GLYCEROL-3-PHOSPHATE DEHYDROGENASE, MITOCHONDRIAL"/>
    <property type="match status" value="1"/>
</dbReference>
<evidence type="ECO:0000256" key="1">
    <source>
        <dbReference type="ARBA" id="ARBA00001974"/>
    </source>
</evidence>
<reference evidence="10 11" key="1">
    <citation type="journal article" date="2013" name="PLoS ONE">
        <title>Predicting the Proteins of Angomonas deanei, Strigomonas culicis and Their Respective Endosymbionts Reveals New Aspects of the Trypanosomatidae Family.</title>
        <authorList>
            <person name="Motta M.C."/>
            <person name="Martins A.C."/>
            <person name="de Souza S.S."/>
            <person name="Catta-Preta C.M."/>
            <person name="Silva R."/>
            <person name="Klein C.C."/>
            <person name="de Almeida L.G."/>
            <person name="de Lima Cunha O."/>
            <person name="Ciapina L.P."/>
            <person name="Brocchi M."/>
            <person name="Colabardini A.C."/>
            <person name="de Araujo Lima B."/>
            <person name="Machado C.R."/>
            <person name="de Almeida Soares C.M."/>
            <person name="Probst C.M."/>
            <person name="de Menezes C.B."/>
            <person name="Thompson C.E."/>
            <person name="Bartholomeu D.C."/>
            <person name="Gradia D.F."/>
            <person name="Pavoni D.P."/>
            <person name="Grisard E.C."/>
            <person name="Fantinatti-Garboggini F."/>
            <person name="Marchini F.K."/>
            <person name="Rodrigues-Luiz G.F."/>
            <person name="Wagner G."/>
            <person name="Goldman G.H."/>
            <person name="Fietto J.L."/>
            <person name="Elias M.C."/>
            <person name="Goldman M.H."/>
            <person name="Sagot M.F."/>
            <person name="Pereira M."/>
            <person name="Stoco P.H."/>
            <person name="de Mendonca-Neto R.P."/>
            <person name="Teixeira S.M."/>
            <person name="Maciel T.E."/>
            <person name="de Oliveira Mendes T.A."/>
            <person name="Urmenyi T.P."/>
            <person name="de Souza W."/>
            <person name="Schenkman S."/>
            <person name="de Vasconcelos A.T."/>
        </authorList>
    </citation>
    <scope>NUCLEOTIDE SEQUENCE [LARGE SCALE GENOMIC DNA]</scope>
</reference>